<dbReference type="AlphaFoldDB" id="A0A835DNV9"/>
<accession>A0A835DNV9</accession>
<proteinExistence type="inferred from homology"/>
<evidence type="ECO:0000256" key="2">
    <source>
        <dbReference type="ARBA" id="ARBA00022679"/>
    </source>
</evidence>
<dbReference type="SUPFAM" id="SSF53335">
    <property type="entry name" value="S-adenosyl-L-methionine-dependent methyltransferases"/>
    <property type="match status" value="1"/>
</dbReference>
<dbReference type="Gene3D" id="3.40.50.150">
    <property type="entry name" value="Vaccinia Virus protein VP39"/>
    <property type="match status" value="1"/>
</dbReference>
<evidence type="ECO:0000256" key="1">
    <source>
        <dbReference type="ARBA" id="ARBA00022603"/>
    </source>
</evidence>
<name>A0A835DNV9_TETSI</name>
<gene>
    <name evidence="5" type="ORF">HHK36_006030</name>
</gene>
<reference evidence="5 6" key="1">
    <citation type="submission" date="2020-04" db="EMBL/GenBank/DDBJ databases">
        <title>Plant Genome Project.</title>
        <authorList>
            <person name="Zhang R.-G."/>
        </authorList>
    </citation>
    <scope>NUCLEOTIDE SEQUENCE [LARGE SCALE GENOMIC DNA]</scope>
    <source>
        <strain evidence="5">YNK0</strain>
        <tissue evidence="5">Leaf</tissue>
    </source>
</reference>
<keyword evidence="1" id="KW-0489">Methyltransferase</keyword>
<dbReference type="Proteomes" id="UP000655225">
    <property type="component" value="Unassembled WGS sequence"/>
</dbReference>
<dbReference type="GO" id="GO:0008171">
    <property type="term" value="F:O-methyltransferase activity"/>
    <property type="evidence" value="ECO:0007669"/>
    <property type="project" value="InterPro"/>
</dbReference>
<dbReference type="PANTHER" id="PTHR10509">
    <property type="entry name" value="O-METHYLTRANSFERASE-RELATED"/>
    <property type="match status" value="1"/>
</dbReference>
<dbReference type="InterPro" id="IPR050362">
    <property type="entry name" value="Cation-dep_OMT"/>
</dbReference>
<evidence type="ECO:0000256" key="4">
    <source>
        <dbReference type="ARBA" id="ARBA00023453"/>
    </source>
</evidence>
<dbReference type="GO" id="GO:0032259">
    <property type="term" value="P:methylation"/>
    <property type="evidence" value="ECO:0007669"/>
    <property type="project" value="UniProtKB-KW"/>
</dbReference>
<comment type="similarity">
    <text evidence="4">Belongs to the class I-like SAM-binding methyltransferase superfamily. Cation-dependent O-methyltransferase family.</text>
</comment>
<dbReference type="Pfam" id="PF01596">
    <property type="entry name" value="Methyltransf_3"/>
    <property type="match status" value="1"/>
</dbReference>
<evidence type="ECO:0000313" key="6">
    <source>
        <dbReference type="Proteomes" id="UP000655225"/>
    </source>
</evidence>
<dbReference type="PROSITE" id="PS51682">
    <property type="entry name" value="SAM_OMT_I"/>
    <property type="match status" value="1"/>
</dbReference>
<dbReference type="InterPro" id="IPR029063">
    <property type="entry name" value="SAM-dependent_MTases_sf"/>
</dbReference>
<keyword evidence="3" id="KW-0949">S-adenosyl-L-methionine</keyword>
<evidence type="ECO:0008006" key="7">
    <source>
        <dbReference type="Google" id="ProtNLM"/>
    </source>
</evidence>
<dbReference type="PANTHER" id="PTHR10509:SF96">
    <property type="entry name" value="CAFFEOYL-COA O-METHYLTRANSFERASE"/>
    <property type="match status" value="1"/>
</dbReference>
<evidence type="ECO:0000313" key="5">
    <source>
        <dbReference type="EMBL" id="KAF8406909.1"/>
    </source>
</evidence>
<organism evidence="5 6">
    <name type="scientific">Tetracentron sinense</name>
    <name type="common">Spur-leaf</name>
    <dbReference type="NCBI Taxonomy" id="13715"/>
    <lineage>
        <taxon>Eukaryota</taxon>
        <taxon>Viridiplantae</taxon>
        <taxon>Streptophyta</taxon>
        <taxon>Embryophyta</taxon>
        <taxon>Tracheophyta</taxon>
        <taxon>Spermatophyta</taxon>
        <taxon>Magnoliopsida</taxon>
        <taxon>Trochodendrales</taxon>
        <taxon>Trochodendraceae</taxon>
        <taxon>Tetracentron</taxon>
    </lineage>
</organism>
<sequence length="244" mass="27443">MDDSAARLSVHDFSKTDVGLLQSKELNQYILETNVYPREPEPLKEIRNATASQPWNFMITAPDGGALMALLLKLINAKKTIEIGVYTGYSLLLTALSIPDDGKIVAIDIDREAYEVGLPIIQKAGVEHKIDFIESQAIPILDKLLEDPKKEGSFDYAFVDADKANYLNYHERLMKLVRIGGLIVFDNTLWLGTVAWASDSLLDDRMKLIRHHMLKINKFLAEDARVQLSQVPVGDGLTICRRLY</sequence>
<keyword evidence="2" id="KW-0808">Transferase</keyword>
<dbReference type="InterPro" id="IPR002935">
    <property type="entry name" value="SAM_O-MeTrfase"/>
</dbReference>
<protein>
    <recommendedName>
        <fullName evidence="7">Caffeoyl-CoA O-methyltransferase</fullName>
    </recommendedName>
</protein>
<dbReference type="OrthoDB" id="10251242at2759"/>
<dbReference type="OMA" id="THYHERL"/>
<dbReference type="EMBL" id="JABCRI010000004">
    <property type="protein sequence ID" value="KAF8406909.1"/>
    <property type="molecule type" value="Genomic_DNA"/>
</dbReference>
<dbReference type="GO" id="GO:0008757">
    <property type="term" value="F:S-adenosylmethionine-dependent methyltransferase activity"/>
    <property type="evidence" value="ECO:0007669"/>
    <property type="project" value="TreeGrafter"/>
</dbReference>
<comment type="caution">
    <text evidence="5">The sequence shown here is derived from an EMBL/GenBank/DDBJ whole genome shotgun (WGS) entry which is preliminary data.</text>
</comment>
<keyword evidence="6" id="KW-1185">Reference proteome</keyword>
<evidence type="ECO:0000256" key="3">
    <source>
        <dbReference type="ARBA" id="ARBA00022691"/>
    </source>
</evidence>